<sequence length="303" mass="35403">MKKFITNSAMFLVCAVITIIIVFWQADGKTDPFYLRFTTHKQSSLILGTSRAAQGILPDDMNKKLNRNDIYNYSFTLAHSPYGPTYLKGIKDKLDTETRNGIFVITVDPWSIASRTNTQNDSLNLREDDFSLGNVTFKNYHPNFEYLIKSYDAPFLNILRADSNEMILHKNGWLEVNVDMDSTNVATRSFEKMRSYKNDYLPHYYVSEYRYNYLSKTISYLKKHGDVYLVRLPVSPEMFEIENILLSDFDNQIKNLSRKHRIPFYNMTKMNEEFQYTDGNHLYKESGGEVSILIAEFILKSKH</sequence>
<gene>
    <name evidence="1" type="ORF">FHG64_04070</name>
</gene>
<dbReference type="OrthoDB" id="1433719at2"/>
<evidence type="ECO:0008006" key="3">
    <source>
        <dbReference type="Google" id="ProtNLM"/>
    </source>
</evidence>
<dbReference type="AlphaFoldDB" id="A0A5B7WZK6"/>
<keyword evidence="2" id="KW-1185">Reference proteome</keyword>
<organism evidence="1 2">
    <name type="scientific">Antarcticibacterium flavum</name>
    <dbReference type="NCBI Taxonomy" id="2058175"/>
    <lineage>
        <taxon>Bacteria</taxon>
        <taxon>Pseudomonadati</taxon>
        <taxon>Bacteroidota</taxon>
        <taxon>Flavobacteriia</taxon>
        <taxon>Flavobacteriales</taxon>
        <taxon>Flavobacteriaceae</taxon>
        <taxon>Antarcticibacterium</taxon>
    </lineage>
</organism>
<evidence type="ECO:0000313" key="1">
    <source>
        <dbReference type="EMBL" id="QCY68636.1"/>
    </source>
</evidence>
<proteinExistence type="predicted"/>
<accession>A0A5B7WZK6</accession>
<reference evidence="1 2" key="1">
    <citation type="submission" date="2019-06" db="EMBL/GenBank/DDBJ databases">
        <title>Complete genome sequence of Antarcticibacterium flavum KCTC 52984T from an Antarctic marine sediment.</title>
        <authorList>
            <person name="Lee Y.M."/>
            <person name="Shin S.C."/>
        </authorList>
    </citation>
    <scope>NUCLEOTIDE SEQUENCE [LARGE SCALE GENOMIC DNA]</scope>
    <source>
        <strain evidence="1 2">KCTC 52984</strain>
    </source>
</reference>
<dbReference type="KEGG" id="afla:FHG64_04070"/>
<evidence type="ECO:0000313" key="2">
    <source>
        <dbReference type="Proteomes" id="UP000309016"/>
    </source>
</evidence>
<protein>
    <recommendedName>
        <fullName evidence="3">DUF1574 domain-containing protein</fullName>
    </recommendedName>
</protein>
<dbReference type="RefSeq" id="WP_139065222.1">
    <property type="nucleotide sequence ID" value="NZ_CP040812.1"/>
</dbReference>
<name>A0A5B7WZK6_9FLAO</name>
<dbReference type="Proteomes" id="UP000309016">
    <property type="component" value="Chromosome"/>
</dbReference>
<dbReference type="EMBL" id="CP040812">
    <property type="protein sequence ID" value="QCY68636.1"/>
    <property type="molecule type" value="Genomic_DNA"/>
</dbReference>